<evidence type="ECO:0000313" key="3">
    <source>
        <dbReference type="Proteomes" id="UP000442694"/>
    </source>
</evidence>
<protein>
    <recommendedName>
        <fullName evidence="4">IcmF-related N-terminal domain-containing protein</fullName>
    </recommendedName>
</protein>
<dbReference type="Proteomes" id="UP000442694">
    <property type="component" value="Unassembled WGS sequence"/>
</dbReference>
<keyword evidence="1" id="KW-0812">Transmembrane</keyword>
<feature type="transmembrane region" description="Helical" evidence="1">
    <location>
        <begin position="6"/>
        <end position="26"/>
    </location>
</feature>
<evidence type="ECO:0000313" key="2">
    <source>
        <dbReference type="EMBL" id="KAB8031913.1"/>
    </source>
</evidence>
<dbReference type="EMBL" id="WFLN01000005">
    <property type="protein sequence ID" value="KAB8031913.1"/>
    <property type="molecule type" value="Genomic_DNA"/>
</dbReference>
<keyword evidence="1" id="KW-0472">Membrane</keyword>
<organism evidence="2 3">
    <name type="scientific">Fluviispira multicolorata</name>
    <dbReference type="NCBI Taxonomy" id="2654512"/>
    <lineage>
        <taxon>Bacteria</taxon>
        <taxon>Pseudomonadati</taxon>
        <taxon>Bdellovibrionota</taxon>
        <taxon>Oligoflexia</taxon>
        <taxon>Silvanigrellales</taxon>
        <taxon>Silvanigrellaceae</taxon>
        <taxon>Fluviispira</taxon>
    </lineage>
</organism>
<proteinExistence type="predicted"/>
<keyword evidence="1" id="KW-1133">Transmembrane helix</keyword>
<feature type="transmembrane region" description="Helical" evidence="1">
    <location>
        <begin position="352"/>
        <end position="370"/>
    </location>
</feature>
<reference evidence="2 3" key="1">
    <citation type="submission" date="2019-10" db="EMBL/GenBank/DDBJ databases">
        <title>New genus of Silvanigrellaceae.</title>
        <authorList>
            <person name="Pitt A."/>
            <person name="Hahn M.W."/>
        </authorList>
    </citation>
    <scope>NUCLEOTIDE SEQUENCE [LARGE SCALE GENOMIC DNA]</scope>
    <source>
        <strain evidence="2 3">33A1-SZDP</strain>
    </source>
</reference>
<dbReference type="RefSeq" id="WP_152212088.1">
    <property type="nucleotide sequence ID" value="NZ_WFLN01000005.1"/>
</dbReference>
<evidence type="ECO:0000256" key="1">
    <source>
        <dbReference type="SAM" id="Phobius"/>
    </source>
</evidence>
<accession>A0A833N4Y2</accession>
<gene>
    <name evidence="2" type="ORF">GCL57_04515</name>
</gene>
<sequence length="1293" mass="150358">MIFVMVYILFCITLLFFLCIILFRIWNPDISIFIKNEKIKEFIFDRFWFFENKNLLQKKNIFFIVSKNSSELYHQLSVAKNIDKKSVFEKPFSDSKKPFEKVELDDSILLFFHENLLQSDDENQIQLSRRLRYNLYNILKIRKNKLIDGIIFFPHNEIFTNTQTINSNLKQESFLYSQIVKKVCKSLNAKIPIFFIDNSEIKNPPPLHLLKDENEECVNYNFGFFHKSSNKTEKLSREIKNNIESCVNSLESQMQYFLQKSENETQTQIILFFYQLKLGIISFSKNYCDYFYRNFNINESSMINFHFILNSKSFYSENNSSIFNIFEYISKNLKGNSDFSNNCIRNKVYKNYIFSAVTAASASFIIYALYASNHYLFNRSKFYINNFAKLDNFISQYSENPKSLTNLDDLKTQSCELFNTANQLNHVSLYYPLNFPSWNSNLGYTLDQNFDSTLTNFFSKLIMKNFNSKVNSYLSQNSANHLAFIEDTSSILSQINTFVDENEKLTEIYLNILSSEQGKTTEGLSLAAKFLFGIDCIKNKQNYFLFQNVERNKIADLINVDYNFFKRQSQAILNEHIQKYFNTIIKNNDVYLSVNKINSDLIQLKSLKKSEVIGFSKTLVSDINSLQHSILKGQLDFQNLNSFFGNNFYNMYKEVEDNPTFGKEIFENINSIAEEQFKQIKAKITSITPLGNSFPIVVLKESSFSVNPMLIKLSDSLEKMHQVFDLTDQNNIATYSKSFSTDLKSIALNLPTNALWSIDNIQSLLQRGLIFNSATSQINKLQYPKELSDLFANIEEELNESFWSKQLPTSLQIFDMNEKSKSDYDQSLDPYIQNIQLSTPVLKGISNLLLQYEQNDTNTYLSSIIRQQIDRQLSKYNEILNSSSFFSPIYPDFNWWDGESSPTYKAFSVTSDEDLKLYLSIQRDSLKKFFNKNITPILQAKSLFFGNSDKYVGDSKITDNFNLIQSSLDSSTKGTAFNELQGFFINSLLPLRTSNCAIFISKGLDSFSKKDFFSIKQNNLYHTLAERCQKLLIKQALANFDRFADNYNSAISGEFPFGESTNSREFASLSDINFVFSVYSQLKKQDLSILQKYSTLYKNRVDIQKFVKHMDILQNFFAIQLDKEGNPLPVTWNVEFAFRTNSANEILGNQIIDWSLQSGNQIIGSRQGNNTKGSFSWNYLQPLQFSVSLAQGSKYSLQQYNSDKNVFISNNTAFFTIKNRWSLLKFIEDYADCPKNHYCNKNDLKFDLPVNSKKIIRFYISLYLKNKNGTRINFPKFPKFAPYLLKSSEQKGT</sequence>
<name>A0A833N4Y2_9BACT</name>
<evidence type="ECO:0008006" key="4">
    <source>
        <dbReference type="Google" id="ProtNLM"/>
    </source>
</evidence>
<keyword evidence="3" id="KW-1185">Reference proteome</keyword>
<comment type="caution">
    <text evidence="2">The sequence shown here is derived from an EMBL/GenBank/DDBJ whole genome shotgun (WGS) entry which is preliminary data.</text>
</comment>